<dbReference type="PROSITE" id="PS50935">
    <property type="entry name" value="SSB"/>
    <property type="match status" value="1"/>
</dbReference>
<dbReference type="STRING" id="54005.HMPREF3229_00665"/>
<dbReference type="AlphaFoldDB" id="A0A2X1XWA1"/>
<dbReference type="Gene3D" id="2.40.50.140">
    <property type="entry name" value="Nucleic acid-binding proteins"/>
    <property type="match status" value="1"/>
</dbReference>
<dbReference type="CDD" id="cd04496">
    <property type="entry name" value="SSB_OBF"/>
    <property type="match status" value="1"/>
</dbReference>
<protein>
    <recommendedName>
        <fullName evidence="2 3">Single-stranded DNA-binding protein</fullName>
        <shortName evidence="2">SSB</shortName>
    </recommendedName>
</protein>
<feature type="compositionally biased region" description="Acidic residues" evidence="4">
    <location>
        <begin position="164"/>
        <end position="179"/>
    </location>
</feature>
<feature type="compositionally biased region" description="Low complexity" evidence="4">
    <location>
        <begin position="119"/>
        <end position="140"/>
    </location>
</feature>
<dbReference type="EMBL" id="UATM01000032">
    <property type="protein sequence ID" value="SPY46919.1"/>
    <property type="molecule type" value="Genomic_DNA"/>
</dbReference>
<dbReference type="InterPro" id="IPR012340">
    <property type="entry name" value="NA-bd_OB-fold"/>
</dbReference>
<dbReference type="PANTHER" id="PTHR10302">
    <property type="entry name" value="SINGLE-STRANDED DNA-BINDING PROTEIN"/>
    <property type="match status" value="1"/>
</dbReference>
<dbReference type="OrthoDB" id="9809878at2"/>
<feature type="region of interest" description="Disordered" evidence="4">
    <location>
        <begin position="112"/>
        <end position="179"/>
    </location>
</feature>
<reference evidence="6 7" key="1">
    <citation type="submission" date="2018-06" db="EMBL/GenBank/DDBJ databases">
        <authorList>
            <consortium name="Pathogen Informatics"/>
            <person name="Doyle S."/>
        </authorList>
    </citation>
    <scope>NUCLEOTIDE SEQUENCE [LARGE SCALE GENOMIC DNA]</scope>
    <source>
        <strain evidence="6 7">NCTC13076</strain>
    </source>
</reference>
<comment type="caution">
    <text evidence="2">Lacks conserved residue(s) required for the propagation of feature annotation.</text>
</comment>
<dbReference type="Proteomes" id="UP000748991">
    <property type="component" value="Unassembled WGS sequence"/>
</dbReference>
<evidence type="ECO:0000256" key="3">
    <source>
        <dbReference type="RuleBase" id="RU000524"/>
    </source>
</evidence>
<dbReference type="EMBL" id="JAGZZP010000007">
    <property type="protein sequence ID" value="MBS6535130.1"/>
    <property type="molecule type" value="Genomic_DNA"/>
</dbReference>
<dbReference type="GO" id="GO:0003697">
    <property type="term" value="F:single-stranded DNA binding"/>
    <property type="evidence" value="ECO:0007669"/>
    <property type="project" value="UniProtKB-UniRule"/>
</dbReference>
<dbReference type="GO" id="GO:0009295">
    <property type="term" value="C:nucleoid"/>
    <property type="evidence" value="ECO:0007669"/>
    <property type="project" value="TreeGrafter"/>
</dbReference>
<dbReference type="Proteomes" id="UP000250070">
    <property type="component" value="Unassembled WGS sequence"/>
</dbReference>
<dbReference type="Pfam" id="PF00436">
    <property type="entry name" value="SSB"/>
    <property type="match status" value="1"/>
</dbReference>
<dbReference type="InterPro" id="IPR011344">
    <property type="entry name" value="ssDNA-bd"/>
</dbReference>
<dbReference type="GO" id="GO:0006260">
    <property type="term" value="P:DNA replication"/>
    <property type="evidence" value="ECO:0007669"/>
    <property type="project" value="InterPro"/>
</dbReference>
<sequence length="179" mass="19466">MNSVSLIGRLVRDPELRYAQTGTAMCRFTVAVDRRMSKQRRQEAQANNQPTADFISCTAFGATAELIANYHRKGSQIGIEGRIQTGSYEKEGRTIYTTDVVVNNLTFIGSSQGGGQAQGGFNQNQGGFNNQNNFQSQGGFSQPGGGNQGPVNSAYENDFSKNDNDDDGFFPVDNDDIPF</sequence>
<reference evidence="5" key="2">
    <citation type="submission" date="2021-02" db="EMBL/GenBank/DDBJ databases">
        <title>Infant gut strain persistence is associated with maternal origin, phylogeny, and functional potential including surface adhesion and iron acquisition.</title>
        <authorList>
            <person name="Lou Y.C."/>
        </authorList>
    </citation>
    <scope>NUCLEOTIDE SEQUENCE</scope>
    <source>
        <strain evidence="5">L3_060_052G1_dasL3_060_052G1_concoct_1</strain>
    </source>
</reference>
<dbReference type="InterPro" id="IPR000424">
    <property type="entry name" value="Primosome_PriB/ssb"/>
</dbReference>
<proteinExistence type="inferred from homology"/>
<evidence type="ECO:0000256" key="4">
    <source>
        <dbReference type="SAM" id="MobiDB-lite"/>
    </source>
</evidence>
<evidence type="ECO:0000313" key="7">
    <source>
        <dbReference type="Proteomes" id="UP000250070"/>
    </source>
</evidence>
<accession>A0A2X1XWA1</accession>
<dbReference type="HAMAP" id="MF_00984">
    <property type="entry name" value="SSB"/>
    <property type="match status" value="1"/>
</dbReference>
<evidence type="ECO:0000313" key="5">
    <source>
        <dbReference type="EMBL" id="MBS6535130.1"/>
    </source>
</evidence>
<organism evidence="6 7">
    <name type="scientific">Peptoniphilus harei</name>
    <dbReference type="NCBI Taxonomy" id="54005"/>
    <lineage>
        <taxon>Bacteria</taxon>
        <taxon>Bacillati</taxon>
        <taxon>Bacillota</taxon>
        <taxon>Tissierellia</taxon>
        <taxon>Tissierellales</taxon>
        <taxon>Peptoniphilaceae</taxon>
        <taxon>Peptoniphilus</taxon>
    </lineage>
</organism>
<evidence type="ECO:0000256" key="1">
    <source>
        <dbReference type="ARBA" id="ARBA00023125"/>
    </source>
</evidence>
<dbReference type="SUPFAM" id="SSF50249">
    <property type="entry name" value="Nucleic acid-binding proteins"/>
    <property type="match status" value="1"/>
</dbReference>
<dbReference type="RefSeq" id="WP_070700068.1">
    <property type="nucleotide sequence ID" value="NZ_CP068103.1"/>
</dbReference>
<evidence type="ECO:0000256" key="2">
    <source>
        <dbReference type="HAMAP-Rule" id="MF_00984"/>
    </source>
</evidence>
<dbReference type="PANTHER" id="PTHR10302:SF27">
    <property type="entry name" value="SINGLE-STRANDED DNA-BINDING PROTEIN"/>
    <property type="match status" value="1"/>
</dbReference>
<comment type="subunit">
    <text evidence="2">Homotetramer.</text>
</comment>
<dbReference type="GeneID" id="83862320"/>
<name>A0A2X1XWA1_9FIRM</name>
<dbReference type="NCBIfam" id="TIGR00621">
    <property type="entry name" value="ssb"/>
    <property type="match status" value="1"/>
</dbReference>
<gene>
    <name evidence="6" type="primary">ssb</name>
    <name evidence="5" type="ORF">KH327_04795</name>
    <name evidence="6" type="ORF">NCTC13076_00813</name>
</gene>
<evidence type="ECO:0000313" key="6">
    <source>
        <dbReference type="EMBL" id="SPY46919.1"/>
    </source>
</evidence>
<keyword evidence="1 2" id="KW-0238">DNA-binding</keyword>